<feature type="domain" description="N-acetyltransferase" evidence="1">
    <location>
        <begin position="118"/>
        <end position="259"/>
    </location>
</feature>
<dbReference type="InterPro" id="IPR011008">
    <property type="entry name" value="Dimeric_a/b-barrel"/>
</dbReference>
<dbReference type="RefSeq" id="WP_119748766.1">
    <property type="nucleotide sequence ID" value="NZ_QZCG01000007.1"/>
</dbReference>
<dbReference type="EMBL" id="QZCG01000007">
    <property type="protein sequence ID" value="RJE84820.1"/>
    <property type="molecule type" value="Genomic_DNA"/>
</dbReference>
<dbReference type="Gene3D" id="3.30.70.100">
    <property type="match status" value="1"/>
</dbReference>
<sequence>MSCACGHHHPKPVRGGDGAAISLARPMIALTGRLICHDTAQMMTALSLLPEHVRLSRAEPGCLRFDIWQDEDPMIWHLSELFADADAFAAHQQRAGSSDWGLQSHEIERDFAKREISPVLREEQPSDIDSIDSLLREAFGGSDEARLVAELRGQGDLQFSLVAEAVGTVVGHLGLSPLTGDIAGLALAPVAVNPKLQRRGIGAAMIHHALSHAGQTPVVVLGDPEYYKAFGFASAELNSPYAGPYLQAHGEIAPHSNIRHARAFGQL</sequence>
<protein>
    <submittedName>
        <fullName evidence="2">GNAT family N-acetyltransferase</fullName>
    </submittedName>
</protein>
<organism evidence="2 3">
    <name type="scientific">Paracoccus onubensis</name>
    <dbReference type="NCBI Taxonomy" id="1675788"/>
    <lineage>
        <taxon>Bacteria</taxon>
        <taxon>Pseudomonadati</taxon>
        <taxon>Pseudomonadota</taxon>
        <taxon>Alphaproteobacteria</taxon>
        <taxon>Rhodobacterales</taxon>
        <taxon>Paracoccaceae</taxon>
        <taxon>Paracoccus</taxon>
    </lineage>
</organism>
<evidence type="ECO:0000313" key="3">
    <source>
        <dbReference type="Proteomes" id="UP000284202"/>
    </source>
</evidence>
<dbReference type="PROSITE" id="PS51186">
    <property type="entry name" value="GNAT"/>
    <property type="match status" value="1"/>
</dbReference>
<comment type="caution">
    <text evidence="2">The sequence shown here is derived from an EMBL/GenBank/DDBJ whole genome shotgun (WGS) entry which is preliminary data.</text>
</comment>
<dbReference type="Gene3D" id="3.40.630.30">
    <property type="match status" value="1"/>
</dbReference>
<dbReference type="InterPro" id="IPR000182">
    <property type="entry name" value="GNAT_dom"/>
</dbReference>
<reference evidence="3" key="1">
    <citation type="submission" date="2018-09" db="EMBL/GenBank/DDBJ databases">
        <title>Acidovorax cavernicola nov. sp. isolated from Gruta de las Maravillas (Aracena, Spain).</title>
        <authorList>
            <person name="Jurado V."/>
            <person name="Gutierrez-Patricio S."/>
            <person name="Gonzalez-Pimentel J.L."/>
            <person name="Miller A.Z."/>
            <person name="Laiz L."/>
            <person name="Saiz-Jimenez C."/>
        </authorList>
    </citation>
    <scope>NUCLEOTIDE SEQUENCE [LARGE SCALE GENOMIC DNA]</scope>
    <source>
        <strain evidence="3">1011MAR3C25</strain>
    </source>
</reference>
<evidence type="ECO:0000313" key="2">
    <source>
        <dbReference type="EMBL" id="RJE84820.1"/>
    </source>
</evidence>
<dbReference type="AlphaFoldDB" id="A0A418SV83"/>
<dbReference type="GO" id="GO:0016747">
    <property type="term" value="F:acyltransferase activity, transferring groups other than amino-acyl groups"/>
    <property type="evidence" value="ECO:0007669"/>
    <property type="project" value="InterPro"/>
</dbReference>
<dbReference type="Proteomes" id="UP000284202">
    <property type="component" value="Unassembled WGS sequence"/>
</dbReference>
<gene>
    <name evidence="2" type="ORF">D3P04_10900</name>
</gene>
<keyword evidence="2" id="KW-0808">Transferase</keyword>
<dbReference type="Pfam" id="PF00583">
    <property type="entry name" value="Acetyltransf_1"/>
    <property type="match status" value="1"/>
</dbReference>
<proteinExistence type="predicted"/>
<accession>A0A418SV83</accession>
<dbReference type="SUPFAM" id="SSF55729">
    <property type="entry name" value="Acyl-CoA N-acyltransferases (Nat)"/>
    <property type="match status" value="1"/>
</dbReference>
<keyword evidence="3" id="KW-1185">Reference proteome</keyword>
<dbReference type="InterPro" id="IPR007138">
    <property type="entry name" value="ABM_dom"/>
</dbReference>
<evidence type="ECO:0000259" key="1">
    <source>
        <dbReference type="PROSITE" id="PS51186"/>
    </source>
</evidence>
<dbReference type="CDD" id="cd04301">
    <property type="entry name" value="NAT_SF"/>
    <property type="match status" value="1"/>
</dbReference>
<dbReference type="Pfam" id="PF03992">
    <property type="entry name" value="ABM"/>
    <property type="match status" value="1"/>
</dbReference>
<dbReference type="OrthoDB" id="9797178at2"/>
<name>A0A418SV83_9RHOB</name>
<dbReference type="InterPro" id="IPR016181">
    <property type="entry name" value="Acyl_CoA_acyltransferase"/>
</dbReference>
<dbReference type="SUPFAM" id="SSF54909">
    <property type="entry name" value="Dimeric alpha+beta barrel"/>
    <property type="match status" value="1"/>
</dbReference>